<keyword evidence="1" id="KW-0597">Phosphoprotein</keyword>
<evidence type="ECO:0000313" key="4">
    <source>
        <dbReference type="EMBL" id="MBR7837787.1"/>
    </source>
</evidence>
<keyword evidence="5" id="KW-1185">Reference proteome</keyword>
<sequence>MALESHLYPDADTAEYAVDVSSVVHDTKLGGERPVELARFYALIAGLVAYAKNDDLRIYAVADWSLVRDRRLTDKERSTLLRWHRRGRIELLDPADDRLLELAEGSGQLVVSADSFRDYVPRFPWIAGNRDRFLLHVPDPSGTGVTVEPRVMPIPFESEISRKLEEHELLAMGLYDRRGGKGPRRDLLSRLWRCPEQDCPLFGPQEPEFQPLPRFYNDAAHCPTHRLALEDVGGVPRRVQIKVRVGGVVRRRFLMRAGQQIPVGRAPGEDGIALAEHLGSLSTVTAHELSRSHVVLKWTGWKLTVLDTSRNGTRVRPPHGQGPDRVLVNGESARVKPGEEVVLVEGLELLASGREFAFTADDALGSQGGQSGVGDGEAGGPDEDAEGFAQTITTVDRLRRAPEPADFWRPPEF</sequence>
<comment type="caution">
    <text evidence="4">The sequence shown here is derived from an EMBL/GenBank/DDBJ whole genome shotgun (WGS) entry which is preliminary data.</text>
</comment>
<evidence type="ECO:0000256" key="2">
    <source>
        <dbReference type="SAM" id="MobiDB-lite"/>
    </source>
</evidence>
<dbReference type="RefSeq" id="WP_212532253.1">
    <property type="nucleotide sequence ID" value="NZ_JAGSOG010000230.1"/>
</dbReference>
<dbReference type="InterPro" id="IPR008984">
    <property type="entry name" value="SMAD_FHA_dom_sf"/>
</dbReference>
<dbReference type="EMBL" id="JAGSOG010000230">
    <property type="protein sequence ID" value="MBR7837787.1"/>
    <property type="molecule type" value="Genomic_DNA"/>
</dbReference>
<name>A0A941EWU9_9ACTN</name>
<dbReference type="Proteomes" id="UP000675781">
    <property type="component" value="Unassembled WGS sequence"/>
</dbReference>
<dbReference type="Gene3D" id="2.60.200.20">
    <property type="match status" value="1"/>
</dbReference>
<feature type="region of interest" description="Disordered" evidence="2">
    <location>
        <begin position="362"/>
        <end position="413"/>
    </location>
</feature>
<dbReference type="SUPFAM" id="SSF49879">
    <property type="entry name" value="SMAD/FHA domain"/>
    <property type="match status" value="1"/>
</dbReference>
<dbReference type="InterPro" id="IPR000253">
    <property type="entry name" value="FHA_dom"/>
</dbReference>
<organism evidence="4 5">
    <name type="scientific">Actinospica durhamensis</name>
    <dbReference type="NCBI Taxonomy" id="1508375"/>
    <lineage>
        <taxon>Bacteria</taxon>
        <taxon>Bacillati</taxon>
        <taxon>Actinomycetota</taxon>
        <taxon>Actinomycetes</taxon>
        <taxon>Catenulisporales</taxon>
        <taxon>Actinospicaceae</taxon>
        <taxon>Actinospica</taxon>
    </lineage>
</organism>
<evidence type="ECO:0000259" key="3">
    <source>
        <dbReference type="PROSITE" id="PS50006"/>
    </source>
</evidence>
<evidence type="ECO:0000256" key="1">
    <source>
        <dbReference type="ARBA" id="ARBA00022553"/>
    </source>
</evidence>
<reference evidence="4" key="1">
    <citation type="submission" date="2021-04" db="EMBL/GenBank/DDBJ databases">
        <title>Genome based classification of Actinospica acidithermotolerans sp. nov., an actinobacterium isolated from an Indonesian hot spring.</title>
        <authorList>
            <person name="Kusuma A.B."/>
            <person name="Putra K.E."/>
            <person name="Nafisah S."/>
            <person name="Loh J."/>
            <person name="Nouioui I."/>
            <person name="Goodfellow M."/>
        </authorList>
    </citation>
    <scope>NUCLEOTIDE SEQUENCE</scope>
    <source>
        <strain evidence="4">CSCA 57</strain>
    </source>
</reference>
<gene>
    <name evidence="4" type="ORF">KDL01_31220</name>
</gene>
<feature type="domain" description="FHA" evidence="3">
    <location>
        <begin position="261"/>
        <end position="315"/>
    </location>
</feature>
<protein>
    <recommendedName>
        <fullName evidence="3">FHA domain-containing protein</fullName>
    </recommendedName>
</protein>
<dbReference type="AlphaFoldDB" id="A0A941EWU9"/>
<feature type="compositionally biased region" description="Gly residues" evidence="2">
    <location>
        <begin position="366"/>
        <end position="379"/>
    </location>
</feature>
<accession>A0A941EWU9</accession>
<dbReference type="PROSITE" id="PS50006">
    <property type="entry name" value="FHA_DOMAIN"/>
    <property type="match status" value="1"/>
</dbReference>
<proteinExistence type="predicted"/>
<evidence type="ECO:0000313" key="5">
    <source>
        <dbReference type="Proteomes" id="UP000675781"/>
    </source>
</evidence>